<evidence type="ECO:0000256" key="1">
    <source>
        <dbReference type="SAM" id="MobiDB-lite"/>
    </source>
</evidence>
<evidence type="ECO:0000313" key="4">
    <source>
        <dbReference type="Proteomes" id="UP001241092"/>
    </source>
</evidence>
<dbReference type="AlphaFoldDB" id="A0AAI8TYP6"/>
<feature type="transmembrane region" description="Helical" evidence="2">
    <location>
        <begin position="6"/>
        <end position="26"/>
    </location>
</feature>
<accession>A0AAI8TYP6</accession>
<gene>
    <name evidence="3" type="ORF">hbim_05391</name>
</gene>
<evidence type="ECO:0000313" key="3">
    <source>
        <dbReference type="EMBL" id="BDY31439.1"/>
    </source>
</evidence>
<protein>
    <submittedName>
        <fullName evidence="3">Uncharacterized protein</fullName>
    </submittedName>
</protein>
<organism evidence="3 4">
    <name type="scientific">Mycolicibacterium mageritense</name>
    <name type="common">Mycobacterium mageritense</name>
    <dbReference type="NCBI Taxonomy" id="53462"/>
    <lineage>
        <taxon>Bacteria</taxon>
        <taxon>Bacillati</taxon>
        <taxon>Actinomycetota</taxon>
        <taxon>Actinomycetes</taxon>
        <taxon>Mycobacteriales</taxon>
        <taxon>Mycobacteriaceae</taxon>
        <taxon>Mycolicibacterium</taxon>
    </lineage>
</organism>
<name>A0AAI8TYP6_MYCME</name>
<sequence length="216" mass="24057">MLDDTLVLMVGYLLPLVAAWVGVIWMRPMVARARVQRKAEAVHDDLMDAIFRGDIRVDNARAVDALAYSEFLTKSAQKLCISAVVATEMAAERVGFDMNAEVKKRNDATMLASRNKANAAGAAVLDEAERELDRAVAWYFVRGTILWPLLVPMQTAVRFLRKQKSATAEQISLTIDQPRPEERATELRESARGARSPLPEFMSHFQPKADSDLVLA</sequence>
<evidence type="ECO:0000256" key="2">
    <source>
        <dbReference type="SAM" id="Phobius"/>
    </source>
</evidence>
<keyword evidence="2" id="KW-1133">Transmembrane helix</keyword>
<dbReference type="Proteomes" id="UP001241092">
    <property type="component" value="Chromosome"/>
</dbReference>
<keyword evidence="2" id="KW-0472">Membrane</keyword>
<proteinExistence type="predicted"/>
<dbReference type="EMBL" id="AP027452">
    <property type="protein sequence ID" value="BDY31439.1"/>
    <property type="molecule type" value="Genomic_DNA"/>
</dbReference>
<feature type="compositionally biased region" description="Basic and acidic residues" evidence="1">
    <location>
        <begin position="178"/>
        <end position="192"/>
    </location>
</feature>
<dbReference type="RefSeq" id="WP_286211811.1">
    <property type="nucleotide sequence ID" value="NZ_AP027452.1"/>
</dbReference>
<keyword evidence="2" id="KW-0812">Transmembrane</keyword>
<reference evidence="3" key="1">
    <citation type="submission" date="2023-03" db="EMBL/GenBank/DDBJ databases">
        <title>Draft genome sequence of a Mycolicibacterium mageritense strain H4_3_1 isolated from a hybrid biological-inorganic system reactor.</title>
        <authorList>
            <person name="Feng X."/>
            <person name="Kazama D."/>
            <person name="Sato K."/>
            <person name="Kobayashi H."/>
        </authorList>
    </citation>
    <scope>NUCLEOTIDE SEQUENCE</scope>
    <source>
        <strain evidence="3">H4_3_1</strain>
    </source>
</reference>
<feature type="region of interest" description="Disordered" evidence="1">
    <location>
        <begin position="177"/>
        <end position="202"/>
    </location>
</feature>